<organism evidence="2 3">
    <name type="scientific">Sporosarcina koreensis</name>
    <dbReference type="NCBI Taxonomy" id="334735"/>
    <lineage>
        <taxon>Bacteria</taxon>
        <taxon>Bacillati</taxon>
        <taxon>Bacillota</taxon>
        <taxon>Bacilli</taxon>
        <taxon>Bacillales</taxon>
        <taxon>Caryophanaceae</taxon>
        <taxon>Sporosarcina</taxon>
    </lineage>
</organism>
<feature type="domain" description="BioF2-like acetyltransferase" evidence="1">
    <location>
        <begin position="169"/>
        <end position="308"/>
    </location>
</feature>
<dbReference type="InterPro" id="IPR038740">
    <property type="entry name" value="BioF2-like_GNAT_dom"/>
</dbReference>
<dbReference type="Pfam" id="PF13480">
    <property type="entry name" value="Acetyltransf_6"/>
    <property type="match status" value="1"/>
</dbReference>
<dbReference type="RefSeq" id="WP_381442654.1">
    <property type="nucleotide sequence ID" value="NZ_JBHSNP010000009.1"/>
</dbReference>
<comment type="caution">
    <text evidence="2">The sequence shown here is derived from an EMBL/GenBank/DDBJ whole genome shotgun (WGS) entry which is preliminary data.</text>
</comment>
<evidence type="ECO:0000259" key="1">
    <source>
        <dbReference type="Pfam" id="PF13480"/>
    </source>
</evidence>
<protein>
    <submittedName>
        <fullName evidence="2">GNAT family N-acetyltransferase</fullName>
    </submittedName>
</protein>
<proteinExistence type="predicted"/>
<keyword evidence="3" id="KW-1185">Reference proteome</keyword>
<dbReference type="EMBL" id="JBHSNP010000009">
    <property type="protein sequence ID" value="MFC5602544.1"/>
    <property type="molecule type" value="Genomic_DNA"/>
</dbReference>
<gene>
    <name evidence="2" type="ORF">ACFPTP_04870</name>
</gene>
<reference evidence="3" key="1">
    <citation type="journal article" date="2019" name="Int. J. Syst. Evol. Microbiol.">
        <title>The Global Catalogue of Microorganisms (GCM) 10K type strain sequencing project: providing services to taxonomists for standard genome sequencing and annotation.</title>
        <authorList>
            <consortium name="The Broad Institute Genomics Platform"/>
            <consortium name="The Broad Institute Genome Sequencing Center for Infectious Disease"/>
            <person name="Wu L."/>
            <person name="Ma J."/>
        </authorList>
    </citation>
    <scope>NUCLEOTIDE SEQUENCE [LARGE SCALE GENOMIC DNA]</scope>
    <source>
        <strain evidence="3">KACC 11299</strain>
    </source>
</reference>
<dbReference type="Proteomes" id="UP001596071">
    <property type="component" value="Unassembled WGS sequence"/>
</dbReference>
<name>A0ABW0TX82_9BACL</name>
<accession>A0ABW0TX82</accession>
<dbReference type="InterPro" id="IPR016181">
    <property type="entry name" value="Acyl_CoA_acyltransferase"/>
</dbReference>
<sequence length="562" mass="66709">MELIRITSLNQLDQYRDDWSLILEENQNTNPFIEFVWIYEWWKHFGDEYDVEIMLVKLDDKPIGFFPFIHKRQWFGHMYTFVAFGIANYMDFVVYNHLLDDVIEFVFDEIIKVKKNVVFYLHGLLESEKTHESLETYLQRRKYNFSKHRVVTPFIHLKEIELEQFRDKRKRLHRIDKREKRLRKSGAVNFLRSSQEEMDSVFQLFEKRWKKRRTTSGFTNDKGKAFFRSLAGIQVGPMQTEIDGLYINGKMIAFQYGFLCRGRFVGYVKGYDDDFDVFGPGIILEKQKTLQCLRNAYTIFDLSIGYEPSKFELNTGEDYTSKMIFSSNSIIGKVVRHFFTLKESLLERMKKNYSFVLFIRNTIGKLLFVSRNLFSNTESKAIKEELVEYLKRVKKFFYERKKYIIYKIEKKDIPDLPDSGGYTELTIGDAVNCPSIANSHMKEVCRRIFTGYKGYYPVDCLSMNSIFWMHERVLRIENLSYAEELHKSSAYIQDWTIRNVDKICSFMKRNSAVNTLYVSVEDGSKHKIAKLEGLGFTISKYVFYRTYYGFVKTIVKTLEDSG</sequence>
<dbReference type="SUPFAM" id="SSF55729">
    <property type="entry name" value="Acyl-CoA N-acyltransferases (Nat)"/>
    <property type="match status" value="1"/>
</dbReference>
<evidence type="ECO:0000313" key="3">
    <source>
        <dbReference type="Proteomes" id="UP001596071"/>
    </source>
</evidence>
<evidence type="ECO:0000313" key="2">
    <source>
        <dbReference type="EMBL" id="MFC5602544.1"/>
    </source>
</evidence>